<dbReference type="Proteomes" id="UP001054837">
    <property type="component" value="Unassembled WGS sequence"/>
</dbReference>
<evidence type="ECO:0000313" key="1">
    <source>
        <dbReference type="EMBL" id="GIX68324.1"/>
    </source>
</evidence>
<gene>
    <name evidence="1" type="ORF">CDAR_319701</name>
</gene>
<proteinExistence type="predicted"/>
<evidence type="ECO:0000313" key="2">
    <source>
        <dbReference type="Proteomes" id="UP001054837"/>
    </source>
</evidence>
<accession>A0AAV4MBX8</accession>
<protein>
    <submittedName>
        <fullName evidence="1">Uncharacterized protein</fullName>
    </submittedName>
</protein>
<dbReference type="EMBL" id="BPLQ01000176">
    <property type="protein sequence ID" value="GIX68324.1"/>
    <property type="molecule type" value="Genomic_DNA"/>
</dbReference>
<reference evidence="1 2" key="1">
    <citation type="submission" date="2021-06" db="EMBL/GenBank/DDBJ databases">
        <title>Caerostris darwini draft genome.</title>
        <authorList>
            <person name="Kono N."/>
            <person name="Arakawa K."/>
        </authorList>
    </citation>
    <scope>NUCLEOTIDE SEQUENCE [LARGE SCALE GENOMIC DNA]</scope>
</reference>
<name>A0AAV4MBX8_9ARAC</name>
<organism evidence="1 2">
    <name type="scientific">Caerostris darwini</name>
    <dbReference type="NCBI Taxonomy" id="1538125"/>
    <lineage>
        <taxon>Eukaryota</taxon>
        <taxon>Metazoa</taxon>
        <taxon>Ecdysozoa</taxon>
        <taxon>Arthropoda</taxon>
        <taxon>Chelicerata</taxon>
        <taxon>Arachnida</taxon>
        <taxon>Araneae</taxon>
        <taxon>Araneomorphae</taxon>
        <taxon>Entelegynae</taxon>
        <taxon>Araneoidea</taxon>
        <taxon>Araneidae</taxon>
        <taxon>Caerostris</taxon>
    </lineage>
</organism>
<sequence>MVLPKLEWTPSSSSSQQKDFLTYGFKSPNSGEANPVVFLNPADSSQLTEWDFSSVTYPRTRKVFPNWCLINSIALIVRSGLAIATRSEVPDAPRNRKFASRPHHFKFPLLSGSGLFYKTFSKLKKATPERKIRNGSVRLPYTSHARHLKIAPFLGMVLPFPPSCAVGF</sequence>
<comment type="caution">
    <text evidence="1">The sequence shown here is derived from an EMBL/GenBank/DDBJ whole genome shotgun (WGS) entry which is preliminary data.</text>
</comment>
<dbReference type="AlphaFoldDB" id="A0AAV4MBX8"/>
<keyword evidence="2" id="KW-1185">Reference proteome</keyword>